<dbReference type="EMBL" id="JAAVJH010000001">
    <property type="protein sequence ID" value="NJR77315.1"/>
    <property type="molecule type" value="Genomic_DNA"/>
</dbReference>
<keyword evidence="3 4" id="KW-0342">GTP-binding</keyword>
<evidence type="ECO:0000256" key="4">
    <source>
        <dbReference type="HAMAP-Rule" id="MF_00636"/>
    </source>
</evidence>
<dbReference type="PANTHER" id="PTHR30448:SF0">
    <property type="entry name" value="RNASE ADAPTER PROTEIN RAPZ"/>
    <property type="match status" value="1"/>
</dbReference>
<comment type="caution">
    <text evidence="7">The sequence shown here is derived from an EMBL/GenBank/DDBJ whole genome shotgun (WGS) entry which is preliminary data.</text>
</comment>
<dbReference type="Pfam" id="PF22740">
    <property type="entry name" value="PapZ_C"/>
    <property type="match status" value="1"/>
</dbReference>
<keyword evidence="8" id="KW-1185">Reference proteome</keyword>
<reference evidence="7 8" key="1">
    <citation type="submission" date="2020-03" db="EMBL/GenBank/DDBJ databases">
        <authorList>
            <person name="Wang L."/>
            <person name="He N."/>
            <person name="Li Y."/>
            <person name="Fang Y."/>
            <person name="Zhang F."/>
        </authorList>
    </citation>
    <scope>NUCLEOTIDE SEQUENCE [LARGE SCALE GENOMIC DNA]</scope>
    <source>
        <strain evidence="7 8">36D10-4-7</strain>
    </source>
</reference>
<sequence length="302" mass="33054">MEVLPVEVLIVTGMSGAGRVTVMKALEDLGWEVVDNLPMSLLTAMLDGERREGGGRRPIALGLGAQTRDFDPETAIAAIDALRADPAFEIGVLFLDCATHELERRYDETRRRHPLAADRPARDGIVGERALLSPLRGWANRLIDTSTLSAHDLAARIRRDFARDGLGGTTLSVQSFGFARGVPTEADLVFDMRFLRNPHWDEALRPLTGRDPAVAAYVAADPAYEEAVGRIEELLLLLLPRYRAEGKAYVTIAIGCTGGKHRSVHVAERIAKRLRDAGFSPTIAHRDLAAAPQDALEGRPRR</sequence>
<evidence type="ECO:0000313" key="7">
    <source>
        <dbReference type="EMBL" id="NJR77315.1"/>
    </source>
</evidence>
<keyword evidence="2 4" id="KW-0067">ATP-binding</keyword>
<protein>
    <submittedName>
        <fullName evidence="7">RNase adapter RapZ</fullName>
    </submittedName>
</protein>
<organism evidence="7 8">
    <name type="scientific">Sphingomonas corticis</name>
    <dbReference type="NCBI Taxonomy" id="2722791"/>
    <lineage>
        <taxon>Bacteria</taxon>
        <taxon>Pseudomonadati</taxon>
        <taxon>Pseudomonadota</taxon>
        <taxon>Alphaproteobacteria</taxon>
        <taxon>Sphingomonadales</taxon>
        <taxon>Sphingomonadaceae</taxon>
        <taxon>Sphingomonas</taxon>
    </lineage>
</organism>
<dbReference type="Proteomes" id="UP000732399">
    <property type="component" value="Unassembled WGS sequence"/>
</dbReference>
<evidence type="ECO:0000313" key="8">
    <source>
        <dbReference type="Proteomes" id="UP000732399"/>
    </source>
</evidence>
<gene>
    <name evidence="7" type="primary">rapZ</name>
    <name evidence="7" type="ORF">HBH26_01650</name>
</gene>
<dbReference type="PANTHER" id="PTHR30448">
    <property type="entry name" value="RNASE ADAPTER PROTEIN RAPZ"/>
    <property type="match status" value="1"/>
</dbReference>
<dbReference type="InterPro" id="IPR005337">
    <property type="entry name" value="RapZ-like"/>
</dbReference>
<keyword evidence="1 4" id="KW-0547">Nucleotide-binding</keyword>
<comment type="caution">
    <text evidence="4">Lacks conserved residue(s) required for the propagation of feature annotation.</text>
</comment>
<evidence type="ECO:0000256" key="3">
    <source>
        <dbReference type="ARBA" id="ARBA00023134"/>
    </source>
</evidence>
<evidence type="ECO:0000259" key="6">
    <source>
        <dbReference type="Pfam" id="PF22740"/>
    </source>
</evidence>
<dbReference type="HAMAP" id="MF_00636">
    <property type="entry name" value="RapZ_like"/>
    <property type="match status" value="1"/>
</dbReference>
<dbReference type="PIRSF" id="PIRSF005052">
    <property type="entry name" value="P-loopkin"/>
    <property type="match status" value="1"/>
</dbReference>
<evidence type="ECO:0000259" key="5">
    <source>
        <dbReference type="Pfam" id="PF03668"/>
    </source>
</evidence>
<dbReference type="InterPro" id="IPR053930">
    <property type="entry name" value="RapZ-like_N"/>
</dbReference>
<evidence type="ECO:0000256" key="2">
    <source>
        <dbReference type="ARBA" id="ARBA00022840"/>
    </source>
</evidence>
<dbReference type="NCBIfam" id="NF003828">
    <property type="entry name" value="PRK05416.1"/>
    <property type="match status" value="1"/>
</dbReference>
<name>A0ABX1CMI9_9SPHN</name>
<feature type="domain" description="RapZ C-terminal" evidence="6">
    <location>
        <begin position="170"/>
        <end position="288"/>
    </location>
</feature>
<feature type="binding site" evidence="4">
    <location>
        <begin position="13"/>
        <end position="20"/>
    </location>
    <ligand>
        <name>ATP</name>
        <dbReference type="ChEBI" id="CHEBI:30616"/>
    </ligand>
</feature>
<proteinExistence type="inferred from homology"/>
<evidence type="ECO:0000256" key="1">
    <source>
        <dbReference type="ARBA" id="ARBA00022741"/>
    </source>
</evidence>
<feature type="domain" description="RapZ-like N-terminal" evidence="5">
    <location>
        <begin position="6"/>
        <end position="164"/>
    </location>
</feature>
<accession>A0ABX1CMI9</accession>
<dbReference type="InterPro" id="IPR053931">
    <property type="entry name" value="RapZ_C"/>
</dbReference>
<dbReference type="Pfam" id="PF03668">
    <property type="entry name" value="RapZ-like_N"/>
    <property type="match status" value="1"/>
</dbReference>
<dbReference type="InterPro" id="IPR027417">
    <property type="entry name" value="P-loop_NTPase"/>
</dbReference>
<dbReference type="SUPFAM" id="SSF52540">
    <property type="entry name" value="P-loop containing nucleoside triphosphate hydrolases"/>
    <property type="match status" value="1"/>
</dbReference>